<sequence length="142" mass="16570">MDGVQWNGDTFVCTRQIDGEEPVTRGALSVGFAVWESCDEASEDKRSHNEPMVVSLMDIARPAKRRGKKNKAMQRILNSEDDNRSESSEEWEGSEVWDMHSEHWEEQSELWEIPEDDHEPDEWEKLSSAMYNDRGMEHRVSR</sequence>
<organism evidence="2 3">
    <name type="scientific">Favolaschia claudopus</name>
    <dbReference type="NCBI Taxonomy" id="2862362"/>
    <lineage>
        <taxon>Eukaryota</taxon>
        <taxon>Fungi</taxon>
        <taxon>Dikarya</taxon>
        <taxon>Basidiomycota</taxon>
        <taxon>Agaricomycotina</taxon>
        <taxon>Agaricomycetes</taxon>
        <taxon>Agaricomycetidae</taxon>
        <taxon>Agaricales</taxon>
        <taxon>Marasmiineae</taxon>
        <taxon>Mycenaceae</taxon>
        <taxon>Favolaschia</taxon>
    </lineage>
</organism>
<proteinExistence type="predicted"/>
<evidence type="ECO:0000256" key="1">
    <source>
        <dbReference type="SAM" id="MobiDB-lite"/>
    </source>
</evidence>
<feature type="region of interest" description="Disordered" evidence="1">
    <location>
        <begin position="60"/>
        <end position="142"/>
    </location>
</feature>
<comment type="caution">
    <text evidence="2">The sequence shown here is derived from an EMBL/GenBank/DDBJ whole genome shotgun (WGS) entry which is preliminary data.</text>
</comment>
<reference evidence="2 3" key="1">
    <citation type="journal article" date="2024" name="J Genomics">
        <title>Draft genome sequencing and assembly of Favolaschia claudopus CIRM-BRFM 2984 isolated from oak limbs.</title>
        <authorList>
            <person name="Navarro D."/>
            <person name="Drula E."/>
            <person name="Chaduli D."/>
            <person name="Cazenave R."/>
            <person name="Ahrendt S."/>
            <person name="Wang J."/>
            <person name="Lipzen A."/>
            <person name="Daum C."/>
            <person name="Barry K."/>
            <person name="Grigoriev I.V."/>
            <person name="Favel A."/>
            <person name="Rosso M.N."/>
            <person name="Martin F."/>
        </authorList>
    </citation>
    <scope>NUCLEOTIDE SEQUENCE [LARGE SCALE GENOMIC DNA]</scope>
    <source>
        <strain evidence="2 3">CIRM-BRFM 2984</strain>
    </source>
</reference>
<evidence type="ECO:0000313" key="2">
    <source>
        <dbReference type="EMBL" id="KAK7046192.1"/>
    </source>
</evidence>
<feature type="compositionally biased region" description="Basic residues" evidence="1">
    <location>
        <begin position="62"/>
        <end position="72"/>
    </location>
</feature>
<evidence type="ECO:0000313" key="3">
    <source>
        <dbReference type="Proteomes" id="UP001362999"/>
    </source>
</evidence>
<name>A0AAW0D2Z7_9AGAR</name>
<accession>A0AAW0D2Z7</accession>
<dbReference type="Proteomes" id="UP001362999">
    <property type="component" value="Unassembled WGS sequence"/>
</dbReference>
<feature type="compositionally biased region" description="Acidic residues" evidence="1">
    <location>
        <begin position="107"/>
        <end position="122"/>
    </location>
</feature>
<dbReference type="EMBL" id="JAWWNJ010000010">
    <property type="protein sequence ID" value="KAK7046192.1"/>
    <property type="molecule type" value="Genomic_DNA"/>
</dbReference>
<feature type="compositionally biased region" description="Basic and acidic residues" evidence="1">
    <location>
        <begin position="97"/>
        <end position="106"/>
    </location>
</feature>
<protein>
    <submittedName>
        <fullName evidence="2">Uncharacterized protein</fullName>
    </submittedName>
</protein>
<gene>
    <name evidence="2" type="ORF">R3P38DRAFT_2765067</name>
</gene>
<keyword evidence="3" id="KW-1185">Reference proteome</keyword>
<dbReference type="AlphaFoldDB" id="A0AAW0D2Z7"/>